<evidence type="ECO:0000256" key="1">
    <source>
        <dbReference type="SAM" id="MobiDB-lite"/>
    </source>
</evidence>
<proteinExistence type="predicted"/>
<keyword evidence="3" id="KW-1185">Reference proteome</keyword>
<dbReference type="Proteomes" id="UP001199106">
    <property type="component" value="Unassembled WGS sequence"/>
</dbReference>
<organism evidence="2 3">
    <name type="scientific">Alternaria panax</name>
    <dbReference type="NCBI Taxonomy" id="48097"/>
    <lineage>
        <taxon>Eukaryota</taxon>
        <taxon>Fungi</taxon>
        <taxon>Dikarya</taxon>
        <taxon>Ascomycota</taxon>
        <taxon>Pezizomycotina</taxon>
        <taxon>Dothideomycetes</taxon>
        <taxon>Pleosporomycetidae</taxon>
        <taxon>Pleosporales</taxon>
        <taxon>Pleosporineae</taxon>
        <taxon>Pleosporaceae</taxon>
        <taxon>Alternaria</taxon>
        <taxon>Alternaria sect. Panax</taxon>
    </lineage>
</organism>
<evidence type="ECO:0000313" key="3">
    <source>
        <dbReference type="Proteomes" id="UP001199106"/>
    </source>
</evidence>
<feature type="compositionally biased region" description="Polar residues" evidence="1">
    <location>
        <begin position="15"/>
        <end position="40"/>
    </location>
</feature>
<sequence>MASPPVVFFADDQNLETPPQLLSPTASQAQQQKPATTTGNLEEDRRPNGKRVDTPSAGQVEVTPCADTKLQPGCSINQPSMMEQNQKQHSGAALNLSNFNAQNQNQTSNLSHNAPSLTPSLDGECPGGSDMRRGQSD</sequence>
<evidence type="ECO:0000313" key="2">
    <source>
        <dbReference type="EMBL" id="KAG9189181.1"/>
    </source>
</evidence>
<reference evidence="2" key="1">
    <citation type="submission" date="2021-07" db="EMBL/GenBank/DDBJ databases">
        <title>Genome Resource of American Ginseng Black Spot Pathogen Alternaria panax.</title>
        <authorList>
            <person name="Qiu C."/>
            <person name="Wang W."/>
            <person name="Liu Z."/>
        </authorList>
    </citation>
    <scope>NUCLEOTIDE SEQUENCE</scope>
    <source>
        <strain evidence="2">BNCC115425</strain>
    </source>
</reference>
<feature type="compositionally biased region" description="Polar residues" evidence="1">
    <location>
        <begin position="74"/>
        <end position="119"/>
    </location>
</feature>
<feature type="compositionally biased region" description="Basic and acidic residues" evidence="1">
    <location>
        <begin position="42"/>
        <end position="53"/>
    </location>
</feature>
<feature type="region of interest" description="Disordered" evidence="1">
    <location>
        <begin position="1"/>
        <end position="137"/>
    </location>
</feature>
<comment type="caution">
    <text evidence="2">The sequence shown here is derived from an EMBL/GenBank/DDBJ whole genome shotgun (WGS) entry which is preliminary data.</text>
</comment>
<name>A0AAD4FI84_9PLEO</name>
<dbReference type="EMBL" id="JAANER010000005">
    <property type="protein sequence ID" value="KAG9189181.1"/>
    <property type="molecule type" value="Genomic_DNA"/>
</dbReference>
<gene>
    <name evidence="2" type="ORF">G6011_06049</name>
</gene>
<dbReference type="AlphaFoldDB" id="A0AAD4FI84"/>
<protein>
    <submittedName>
        <fullName evidence="2">Uncharacterized protein</fullName>
    </submittedName>
</protein>
<accession>A0AAD4FI84</accession>